<dbReference type="KEGG" id="ecp:ECP_3825"/>
<keyword evidence="1" id="KW-0812">Transmembrane</keyword>
<evidence type="ECO:0000313" key="2">
    <source>
        <dbReference type="EMBL" id="ABG71796.1"/>
    </source>
</evidence>
<dbReference type="AlphaFoldDB" id="A0A454A996"/>
<proteinExistence type="predicted"/>
<name>A0A454A996_ECOL5</name>
<evidence type="ECO:0000313" key="3">
    <source>
        <dbReference type="Proteomes" id="UP000009182"/>
    </source>
</evidence>
<dbReference type="Proteomes" id="UP000009182">
    <property type="component" value="Chromosome"/>
</dbReference>
<gene>
    <name evidence="2" type="ordered locus">ECP_3825</name>
</gene>
<sequence>MAYLFPVSSDSIIRLSICCLTRQKMALFAAVEMECRLFFIYCLCYVIAYKRVLFGICNLLRRQTAEWLMQ</sequence>
<keyword evidence="1" id="KW-1133">Transmembrane helix</keyword>
<keyword evidence="1" id="KW-0472">Membrane</keyword>
<organism evidence="2 3">
    <name type="scientific">Escherichia coli O6:K15:H31 (strain 536 / UPEC)</name>
    <dbReference type="NCBI Taxonomy" id="362663"/>
    <lineage>
        <taxon>Bacteria</taxon>
        <taxon>Pseudomonadati</taxon>
        <taxon>Pseudomonadota</taxon>
        <taxon>Gammaproteobacteria</taxon>
        <taxon>Enterobacterales</taxon>
        <taxon>Enterobacteriaceae</taxon>
        <taxon>Escherichia</taxon>
    </lineage>
</organism>
<protein>
    <submittedName>
        <fullName evidence="2">Uncharacterized protein</fullName>
    </submittedName>
</protein>
<dbReference type="EMBL" id="CP000247">
    <property type="protein sequence ID" value="ABG71796.1"/>
    <property type="molecule type" value="Genomic_DNA"/>
</dbReference>
<evidence type="ECO:0000256" key="1">
    <source>
        <dbReference type="SAM" id="Phobius"/>
    </source>
</evidence>
<accession>A0A454A996</accession>
<reference evidence="2 3" key="1">
    <citation type="journal article" date="2006" name="Mol. Microbiol.">
        <title>Role of pathogenicity island-associated integrases in the genome plasticity of uropathogenic Escherichia coli strain 536.</title>
        <authorList>
            <person name="Hochhut B."/>
            <person name="Wilde C."/>
            <person name="Balling G."/>
            <person name="Middendorf B."/>
            <person name="Dobrindt U."/>
            <person name="Brzuszkiewicz E."/>
            <person name="Gottschalk G."/>
            <person name="Carniel E."/>
            <person name="Hacker J."/>
        </authorList>
    </citation>
    <scope>NUCLEOTIDE SEQUENCE [LARGE SCALE GENOMIC DNA]</scope>
    <source>
        <strain evidence="3">536 / UPEC</strain>
    </source>
</reference>
<feature type="transmembrane region" description="Helical" evidence="1">
    <location>
        <begin position="38"/>
        <end position="60"/>
    </location>
</feature>